<evidence type="ECO:0000313" key="6">
    <source>
        <dbReference type="Proteomes" id="UP001559025"/>
    </source>
</evidence>
<dbReference type="InterPro" id="IPR014710">
    <property type="entry name" value="RmlC-like_jellyroll"/>
</dbReference>
<dbReference type="InterPro" id="IPR000595">
    <property type="entry name" value="cNMP-bd_dom"/>
</dbReference>
<evidence type="ECO:0000313" key="5">
    <source>
        <dbReference type="EMBL" id="MEX4010268.1"/>
    </source>
</evidence>
<dbReference type="SUPFAM" id="SSF51206">
    <property type="entry name" value="cAMP-binding domain-like"/>
    <property type="match status" value="1"/>
</dbReference>
<reference evidence="5 6" key="1">
    <citation type="submission" date="2024-01" db="EMBL/GenBank/DDBJ databases">
        <title>New evidence supports the origin of RcGTA from prophage.</title>
        <authorList>
            <person name="Xu Y."/>
            <person name="Liu B."/>
            <person name="Chen F."/>
        </authorList>
    </citation>
    <scope>NUCLEOTIDE SEQUENCE [LARGE SCALE GENOMIC DNA]</scope>
    <source>
        <strain evidence="5 6">CBW1107-2</strain>
    </source>
</reference>
<dbReference type="InterPro" id="IPR018490">
    <property type="entry name" value="cNMP-bd_dom_sf"/>
</dbReference>
<dbReference type="Pfam" id="PF13545">
    <property type="entry name" value="HTH_Crp_2"/>
    <property type="match status" value="1"/>
</dbReference>
<dbReference type="InterPro" id="IPR036390">
    <property type="entry name" value="WH_DNA-bd_sf"/>
</dbReference>
<dbReference type="SMART" id="SM00419">
    <property type="entry name" value="HTH_CRP"/>
    <property type="match status" value="1"/>
</dbReference>
<organism evidence="5 6">
    <name type="scientific">Neoaquamicrobium sediminum</name>
    <dbReference type="NCBI Taxonomy" id="1849104"/>
    <lineage>
        <taxon>Bacteria</taxon>
        <taxon>Pseudomonadati</taxon>
        <taxon>Pseudomonadota</taxon>
        <taxon>Alphaproteobacteria</taxon>
        <taxon>Hyphomicrobiales</taxon>
        <taxon>Phyllobacteriaceae</taxon>
        <taxon>Neoaquamicrobium</taxon>
    </lineage>
</organism>
<keyword evidence="3" id="KW-0804">Transcription</keyword>
<accession>A0ABV3WZZ6</accession>
<evidence type="ECO:0000256" key="2">
    <source>
        <dbReference type="ARBA" id="ARBA00023125"/>
    </source>
</evidence>
<dbReference type="SMART" id="SM00100">
    <property type="entry name" value="cNMP"/>
    <property type="match status" value="1"/>
</dbReference>
<keyword evidence="1" id="KW-0805">Transcription regulation</keyword>
<comment type="caution">
    <text evidence="5">The sequence shown here is derived from an EMBL/GenBank/DDBJ whole genome shotgun (WGS) entry which is preliminary data.</text>
</comment>
<dbReference type="PROSITE" id="PS51063">
    <property type="entry name" value="HTH_CRP_2"/>
    <property type="match status" value="1"/>
</dbReference>
<evidence type="ECO:0000259" key="4">
    <source>
        <dbReference type="PROSITE" id="PS51063"/>
    </source>
</evidence>
<gene>
    <name evidence="5" type="ORF">V1479_23385</name>
</gene>
<evidence type="ECO:0000256" key="1">
    <source>
        <dbReference type="ARBA" id="ARBA00023015"/>
    </source>
</evidence>
<dbReference type="InterPro" id="IPR036388">
    <property type="entry name" value="WH-like_DNA-bd_sf"/>
</dbReference>
<name>A0ABV3WZZ6_9HYPH</name>
<dbReference type="InterPro" id="IPR012318">
    <property type="entry name" value="HTH_CRP"/>
</dbReference>
<feature type="domain" description="HTH crp-type" evidence="4">
    <location>
        <begin position="189"/>
        <end position="263"/>
    </location>
</feature>
<evidence type="ECO:0000256" key="3">
    <source>
        <dbReference type="ARBA" id="ARBA00023163"/>
    </source>
</evidence>
<dbReference type="Pfam" id="PF00027">
    <property type="entry name" value="cNMP_binding"/>
    <property type="match status" value="1"/>
</dbReference>
<sequence>MFQFSIPRWRLSNAKAEAPRNSYCVFALGRRPSGNMIRPFARCRLPTALLAKFRARNAAGLAVADLIKQLFSRERSFAAGTDLARQFSQPANCALLIEGVAAQYRILSNGRRQITSILVPGDFVNLHSMIVGQEPYSVLALDMCRVLVAEAEQFRSALSNSTELGRILWMETLTEAAIQRESIVSMGRRTALGHLAHFICELHERVSMVGKAAGNSFQLPLTQSDLADALGLSVVHVNRLLKTMRSDGLLSWSNSVVSILNEYKLREIAEFDPSYLGFRQVRQAGVSFSEA</sequence>
<protein>
    <submittedName>
        <fullName evidence="5">Crp/Fnr family transcriptional regulator</fullName>
    </submittedName>
</protein>
<dbReference type="RefSeq" id="WP_368804983.1">
    <property type="nucleotide sequence ID" value="NZ_JAZHFV010000011.1"/>
</dbReference>
<dbReference type="Gene3D" id="1.10.10.10">
    <property type="entry name" value="Winged helix-like DNA-binding domain superfamily/Winged helix DNA-binding domain"/>
    <property type="match status" value="1"/>
</dbReference>
<dbReference type="CDD" id="cd00038">
    <property type="entry name" value="CAP_ED"/>
    <property type="match status" value="1"/>
</dbReference>
<keyword evidence="2" id="KW-0238">DNA-binding</keyword>
<dbReference type="EMBL" id="JAZHFV010000011">
    <property type="protein sequence ID" value="MEX4010268.1"/>
    <property type="molecule type" value="Genomic_DNA"/>
</dbReference>
<dbReference type="SUPFAM" id="SSF46785">
    <property type="entry name" value="Winged helix' DNA-binding domain"/>
    <property type="match status" value="1"/>
</dbReference>
<dbReference type="Gene3D" id="2.60.120.10">
    <property type="entry name" value="Jelly Rolls"/>
    <property type="match status" value="1"/>
</dbReference>
<proteinExistence type="predicted"/>
<keyword evidence="6" id="KW-1185">Reference proteome</keyword>
<dbReference type="Proteomes" id="UP001559025">
    <property type="component" value="Unassembled WGS sequence"/>
</dbReference>